<keyword evidence="5" id="KW-1185">Reference proteome</keyword>
<evidence type="ECO:0000256" key="2">
    <source>
        <dbReference type="SAM" id="MobiDB-lite"/>
    </source>
</evidence>
<evidence type="ECO:0000313" key="5">
    <source>
        <dbReference type="Proteomes" id="UP000530660"/>
    </source>
</evidence>
<reference evidence="4 5" key="1">
    <citation type="journal article" date="2020" name="J. Phycol.">
        <title>Comparative genome analysis reveals Cyanidiococcus gen. nov., a new extremophilic red algal genus sister to Cyanidioschyzon (Cyanidioschyzonaceae, Rhodophyta).</title>
        <authorList>
            <person name="Liu S.-L."/>
            <person name="Chiang Y.-R."/>
            <person name="Yoon H.S."/>
            <person name="Fu H.-Y."/>
        </authorList>
    </citation>
    <scope>NUCLEOTIDE SEQUENCE [LARGE SCALE GENOMIC DNA]</scope>
    <source>
        <strain evidence="4 5">THAL066</strain>
    </source>
</reference>
<protein>
    <recommendedName>
        <fullName evidence="3">GRIP domain-containing protein</fullName>
    </recommendedName>
</protein>
<comment type="caution">
    <text evidence="4">The sequence shown here is derived from an EMBL/GenBank/DDBJ whole genome shotgun (WGS) entry which is preliminary data.</text>
</comment>
<feature type="compositionally biased region" description="Polar residues" evidence="2">
    <location>
        <begin position="117"/>
        <end position="128"/>
    </location>
</feature>
<dbReference type="InterPro" id="IPR000237">
    <property type="entry name" value="GRIP_dom"/>
</dbReference>
<evidence type="ECO:0000256" key="1">
    <source>
        <dbReference type="SAM" id="Coils"/>
    </source>
</evidence>
<evidence type="ECO:0000259" key="3">
    <source>
        <dbReference type="PROSITE" id="PS50913"/>
    </source>
</evidence>
<proteinExistence type="predicted"/>
<feature type="region of interest" description="Disordered" evidence="2">
    <location>
        <begin position="502"/>
        <end position="685"/>
    </location>
</feature>
<keyword evidence="1" id="KW-0175">Coiled coil</keyword>
<dbReference type="PROSITE" id="PS50913">
    <property type="entry name" value="GRIP"/>
    <property type="match status" value="1"/>
</dbReference>
<dbReference type="OrthoDB" id="10672831at2759"/>
<feature type="region of interest" description="Disordered" evidence="2">
    <location>
        <begin position="34"/>
        <end position="306"/>
    </location>
</feature>
<feature type="compositionally biased region" description="Polar residues" evidence="2">
    <location>
        <begin position="517"/>
        <end position="542"/>
    </location>
</feature>
<feature type="compositionally biased region" description="Basic and acidic residues" evidence="2">
    <location>
        <begin position="210"/>
        <end position="228"/>
    </location>
</feature>
<feature type="compositionally biased region" description="Basic and acidic residues" evidence="2">
    <location>
        <begin position="170"/>
        <end position="191"/>
    </location>
</feature>
<feature type="compositionally biased region" description="Low complexity" evidence="2">
    <location>
        <begin position="593"/>
        <end position="613"/>
    </location>
</feature>
<dbReference type="AlphaFoldDB" id="A0A7J7ICW0"/>
<dbReference type="Proteomes" id="UP000530660">
    <property type="component" value="Unassembled WGS sequence"/>
</dbReference>
<feature type="compositionally biased region" description="Polar residues" evidence="2">
    <location>
        <begin position="230"/>
        <end position="240"/>
    </location>
</feature>
<feature type="coiled-coil region" evidence="1">
    <location>
        <begin position="816"/>
        <end position="1033"/>
    </location>
</feature>
<accession>A0A7J7ICW0</accession>
<feature type="region of interest" description="Disordered" evidence="2">
    <location>
        <begin position="1175"/>
        <end position="1212"/>
    </location>
</feature>
<gene>
    <name evidence="4" type="ORF">F1559_003259</name>
</gene>
<feature type="domain" description="GRIP" evidence="3">
    <location>
        <begin position="1104"/>
        <end position="1154"/>
    </location>
</feature>
<feature type="region of interest" description="Disordered" evidence="2">
    <location>
        <begin position="461"/>
        <end position="484"/>
    </location>
</feature>
<sequence length="1212" mass="132054">MWQALREEAFLRATEARRRAQQVAAAAREILEDARAAIEADDEDETPAAERAGDPKDDESMTVSVLPRPQLPINQERDSKGSRQTEPSPSLATEVGSARPVSRTESASARTRGPANLSETSPKPSGSFSRPFLSFPDEERSSGSRRGPKRRGLGATPLGALSASTGSNDADQRGEESTDLDEKRRFARQAERTTSQTGHSIGEENPSLDHAPRLGERRNPAIHDREESALTETRLATSMPAQRERNHVAEEEASIVHNGDTDASTAALSGAATPTVESLPMRRPVGRRTSSARNARSETRPTTALASVNVQQRGEVDALLVMDEDAQQEHLGAGTDAGASEWKRAAERSPEISEQALENPVLSVDAYANTCVDQQASEKVDDAPREMAVLRAVGADREPGIRTLSTIVETNADAQGSSALLCASDSSTHDLPLMPLDERRPSCPSADMSASFMSETPVACHGSGVAATSDRERRTQKHRSSEDTDLEVVVDEAATMKHESADDLGLWTQPRAGHSPRTASVSVSSTEIGANAATRSEPNTSPVAARDTVIPPMLHRDDDSASAEPESVFESTKPTTLLEEPASERFLMERQGESIPSDKSTSESSSSSSMKISQRPVSWDGHDQNDSCAGAISDARDKNDESDVLDQQNAETPPERNVSRVFGPRLALSPRNAPPLATPASSPLQERVVSPDLVAATDASYAAVRQVPEESEELGSEDCRAVPVAPHGPDTASSEKIPPAHQASFKGARDSSSRIATSISPPIERTIAGAGLEHADHLASDHTSLGPEDATAACANPSAYAVSVAQRPSNVPDSSVNADRQTIQVLRDQLAALTDRYAASQDAAEQWACRYEELRTDYEFMSTELEKLRDHCMEQESNVESLQEALDHALAQLRDAQNESQTSRAAEAEAQAALTDLQRSMASMERRLLEHDERERKLSRALTAMQQSHEASLERREQQHQTQLQALEARLLAMESAAADAQQETVRLRSLLEQNEAQLLSARGEQARLVDELAECRAELEEARTRNIRLRQERNCWKMLLLRQHYRTMLEAVSTEHEQDLTVVANVASATGSVTSTTDGSHTDSEHVVVPEPIDIDQVVESTSADEPIDRPFLRQLVLVFLLSDQPGQRQEALDLLLRLLQCTEAERARVAQHLRLRGKRVSLGREFVRFLWRETEPDPGSSETPSAVSRMEPELESEIQPSDTRKEATST</sequence>
<evidence type="ECO:0000313" key="4">
    <source>
        <dbReference type="EMBL" id="KAF6000942.1"/>
    </source>
</evidence>
<dbReference type="EMBL" id="VWRR01000017">
    <property type="protein sequence ID" value="KAF6000942.1"/>
    <property type="molecule type" value="Genomic_DNA"/>
</dbReference>
<feature type="compositionally biased region" description="Polar residues" evidence="2">
    <location>
        <begin position="288"/>
        <end position="306"/>
    </location>
</feature>
<name>A0A7J7ICW0_9RHOD</name>
<organism evidence="4 5">
    <name type="scientific">Cyanidiococcus yangmingshanensis</name>
    <dbReference type="NCBI Taxonomy" id="2690220"/>
    <lineage>
        <taxon>Eukaryota</taxon>
        <taxon>Rhodophyta</taxon>
        <taxon>Bangiophyceae</taxon>
        <taxon>Cyanidiales</taxon>
        <taxon>Cyanidiaceae</taxon>
        <taxon>Cyanidiococcus</taxon>
    </lineage>
</organism>
<feature type="compositionally biased region" description="Basic and acidic residues" evidence="2">
    <location>
        <begin position="582"/>
        <end position="592"/>
    </location>
</feature>